<accession>A0ABP9FMY4</accession>
<dbReference type="Proteomes" id="UP001501436">
    <property type="component" value="Unassembled WGS sequence"/>
</dbReference>
<name>A0ABP9FMY4_9SPHI</name>
<sequence>MKNVPGVNKLDNASFYTLFMHNLNRLYFGKRYLAGKINELIDLASFRSLKLGLEEFAEDLEKQIDRMDAIYKIIGEKPSDENCNPIKSIIRDNFCLDDPQNSAVVNDTDIMLYLQMLEHINITACHMLKLLADKLNNTEVKQLLIECFDEAVDNDGLFGLISKEYLGVE</sequence>
<comment type="caution">
    <text evidence="1">The sequence shown here is derived from an EMBL/GenBank/DDBJ whole genome shotgun (WGS) entry which is preliminary data.</text>
</comment>
<keyword evidence="2" id="KW-1185">Reference proteome</keyword>
<dbReference type="InterPro" id="IPR012347">
    <property type="entry name" value="Ferritin-like"/>
</dbReference>
<evidence type="ECO:0008006" key="3">
    <source>
        <dbReference type="Google" id="ProtNLM"/>
    </source>
</evidence>
<proteinExistence type="predicted"/>
<dbReference type="PANTHER" id="PTHR30565:SF9">
    <property type="entry name" value="PROTEIN YCIF"/>
    <property type="match status" value="1"/>
</dbReference>
<reference evidence="2" key="1">
    <citation type="journal article" date="2019" name="Int. J. Syst. Evol. Microbiol.">
        <title>The Global Catalogue of Microorganisms (GCM) 10K type strain sequencing project: providing services to taxonomists for standard genome sequencing and annotation.</title>
        <authorList>
            <consortium name="The Broad Institute Genomics Platform"/>
            <consortium name="The Broad Institute Genome Sequencing Center for Infectious Disease"/>
            <person name="Wu L."/>
            <person name="Ma J."/>
        </authorList>
    </citation>
    <scope>NUCLEOTIDE SEQUENCE [LARGE SCALE GENOMIC DNA]</scope>
    <source>
        <strain evidence="2">JCM 18283</strain>
    </source>
</reference>
<evidence type="ECO:0000313" key="2">
    <source>
        <dbReference type="Proteomes" id="UP001501436"/>
    </source>
</evidence>
<dbReference type="InterPro" id="IPR010287">
    <property type="entry name" value="DUF892_YciF-like"/>
</dbReference>
<organism evidence="1 2">
    <name type="scientific">Mucilaginibacter defluvii</name>
    <dbReference type="NCBI Taxonomy" id="1196019"/>
    <lineage>
        <taxon>Bacteria</taxon>
        <taxon>Pseudomonadati</taxon>
        <taxon>Bacteroidota</taxon>
        <taxon>Sphingobacteriia</taxon>
        <taxon>Sphingobacteriales</taxon>
        <taxon>Sphingobacteriaceae</taxon>
        <taxon>Mucilaginibacter</taxon>
    </lineage>
</organism>
<protein>
    <recommendedName>
        <fullName evidence="3">Ferritin-like metal-binding protein YciE</fullName>
    </recommendedName>
</protein>
<dbReference type="Gene3D" id="1.20.1260.10">
    <property type="match status" value="1"/>
</dbReference>
<gene>
    <name evidence="1" type="ORF">GCM10023313_09050</name>
</gene>
<dbReference type="InterPro" id="IPR009078">
    <property type="entry name" value="Ferritin-like_SF"/>
</dbReference>
<dbReference type="RefSeq" id="WP_345329732.1">
    <property type="nucleotide sequence ID" value="NZ_BAABJI010000001.1"/>
</dbReference>
<dbReference type="EMBL" id="BAABJI010000001">
    <property type="protein sequence ID" value="GAA4908323.1"/>
    <property type="molecule type" value="Genomic_DNA"/>
</dbReference>
<evidence type="ECO:0000313" key="1">
    <source>
        <dbReference type="EMBL" id="GAA4908323.1"/>
    </source>
</evidence>
<dbReference type="Pfam" id="PF05974">
    <property type="entry name" value="DUF892"/>
    <property type="match status" value="1"/>
</dbReference>
<dbReference type="PANTHER" id="PTHR30565">
    <property type="entry name" value="PROTEIN YCIF"/>
    <property type="match status" value="1"/>
</dbReference>
<dbReference type="SUPFAM" id="SSF47240">
    <property type="entry name" value="Ferritin-like"/>
    <property type="match status" value="1"/>
</dbReference>
<dbReference type="InterPro" id="IPR047114">
    <property type="entry name" value="YciF"/>
</dbReference>